<gene>
    <name evidence="2" type="ORF">M408DRAFT_229031</name>
</gene>
<evidence type="ECO:0000256" key="1">
    <source>
        <dbReference type="SAM" id="MobiDB-lite"/>
    </source>
</evidence>
<evidence type="ECO:0000313" key="3">
    <source>
        <dbReference type="Proteomes" id="UP000054097"/>
    </source>
</evidence>
<feature type="compositionally biased region" description="Pro residues" evidence="1">
    <location>
        <begin position="189"/>
        <end position="202"/>
    </location>
</feature>
<keyword evidence="3" id="KW-1185">Reference proteome</keyword>
<evidence type="ECO:0000313" key="2">
    <source>
        <dbReference type="EMBL" id="KIM24772.1"/>
    </source>
</evidence>
<protein>
    <submittedName>
        <fullName evidence="2">Uncharacterized protein</fullName>
    </submittedName>
</protein>
<dbReference type="AlphaFoldDB" id="A0A0C2X656"/>
<name>A0A0C2X656_SERVB</name>
<dbReference type="EMBL" id="KN824320">
    <property type="protein sequence ID" value="KIM24772.1"/>
    <property type="molecule type" value="Genomic_DNA"/>
</dbReference>
<dbReference type="Proteomes" id="UP000054097">
    <property type="component" value="Unassembled WGS sequence"/>
</dbReference>
<feature type="region of interest" description="Disordered" evidence="1">
    <location>
        <begin position="177"/>
        <end position="202"/>
    </location>
</feature>
<feature type="compositionally biased region" description="Low complexity" evidence="1">
    <location>
        <begin position="299"/>
        <end position="322"/>
    </location>
</feature>
<feature type="region of interest" description="Disordered" evidence="1">
    <location>
        <begin position="43"/>
        <end position="84"/>
    </location>
</feature>
<organism evidence="2 3">
    <name type="scientific">Serendipita vermifera MAFF 305830</name>
    <dbReference type="NCBI Taxonomy" id="933852"/>
    <lineage>
        <taxon>Eukaryota</taxon>
        <taxon>Fungi</taxon>
        <taxon>Dikarya</taxon>
        <taxon>Basidiomycota</taxon>
        <taxon>Agaricomycotina</taxon>
        <taxon>Agaricomycetes</taxon>
        <taxon>Sebacinales</taxon>
        <taxon>Serendipitaceae</taxon>
        <taxon>Serendipita</taxon>
    </lineage>
</organism>
<sequence>MAASWSCKIVYSSDEEQEIYDKTKDTTTLPSVSRPLRYAITMSSGSSGADTFSSMSESDSLSFSEPSTRAGTPPETPAAVRSGKSLLSPPLQLFPSSRCISPLAYGNDLDYDAETESSFAKLALDSGGSSPWEERGEDAAVGRNVSWDPRIKLFAVNTSEEGDEARGLSDACALPDHREDLEPGSVDLPVPPPTLRRSRLPPPLDLSSISYPQAKALREIPAVPFSCDSPSTPVRRPYTTPLVHAPDPKLAVELTQLPATAPPLIMPRAPRIRPSVPAFERTPSPLLLPSPCIPWSLDESLTSTASTPSTLGTPTSPSSASPVTRGRKGVPKPRRVSLSQKIATLRQTSARAPIPPSLQNSPILAQVCSPRMTSDLSPVLPAEFDSFGSGILLSPVQNVGTPLRVPMNPYFAHETLAAVKGERISSTSFEELEVCWPVTAADVNSL</sequence>
<reference evidence="2 3" key="1">
    <citation type="submission" date="2014-04" db="EMBL/GenBank/DDBJ databases">
        <authorList>
            <consortium name="DOE Joint Genome Institute"/>
            <person name="Kuo A."/>
            <person name="Zuccaro A."/>
            <person name="Kohler A."/>
            <person name="Nagy L.G."/>
            <person name="Floudas D."/>
            <person name="Copeland A."/>
            <person name="Barry K.W."/>
            <person name="Cichocki N."/>
            <person name="Veneault-Fourrey C."/>
            <person name="LaButti K."/>
            <person name="Lindquist E.A."/>
            <person name="Lipzen A."/>
            <person name="Lundell T."/>
            <person name="Morin E."/>
            <person name="Murat C."/>
            <person name="Sun H."/>
            <person name="Tunlid A."/>
            <person name="Henrissat B."/>
            <person name="Grigoriev I.V."/>
            <person name="Hibbett D.S."/>
            <person name="Martin F."/>
            <person name="Nordberg H.P."/>
            <person name="Cantor M.N."/>
            <person name="Hua S.X."/>
        </authorList>
    </citation>
    <scope>NUCLEOTIDE SEQUENCE [LARGE SCALE GENOMIC DNA]</scope>
    <source>
        <strain evidence="2 3">MAFF 305830</strain>
    </source>
</reference>
<accession>A0A0C2X656</accession>
<feature type="compositionally biased region" description="Basic residues" evidence="1">
    <location>
        <begin position="325"/>
        <end position="335"/>
    </location>
</feature>
<feature type="compositionally biased region" description="Low complexity" evidence="1">
    <location>
        <begin position="43"/>
        <end position="68"/>
    </location>
</feature>
<reference evidence="3" key="2">
    <citation type="submission" date="2015-01" db="EMBL/GenBank/DDBJ databases">
        <title>Evolutionary Origins and Diversification of the Mycorrhizal Mutualists.</title>
        <authorList>
            <consortium name="DOE Joint Genome Institute"/>
            <consortium name="Mycorrhizal Genomics Consortium"/>
            <person name="Kohler A."/>
            <person name="Kuo A."/>
            <person name="Nagy L.G."/>
            <person name="Floudas D."/>
            <person name="Copeland A."/>
            <person name="Barry K.W."/>
            <person name="Cichocki N."/>
            <person name="Veneault-Fourrey C."/>
            <person name="LaButti K."/>
            <person name="Lindquist E.A."/>
            <person name="Lipzen A."/>
            <person name="Lundell T."/>
            <person name="Morin E."/>
            <person name="Murat C."/>
            <person name="Riley R."/>
            <person name="Ohm R."/>
            <person name="Sun H."/>
            <person name="Tunlid A."/>
            <person name="Henrissat B."/>
            <person name="Grigoriev I.V."/>
            <person name="Hibbett D.S."/>
            <person name="Martin F."/>
        </authorList>
    </citation>
    <scope>NUCLEOTIDE SEQUENCE [LARGE SCALE GENOMIC DNA]</scope>
    <source>
        <strain evidence="3">MAFF 305830</strain>
    </source>
</reference>
<proteinExistence type="predicted"/>
<feature type="region of interest" description="Disordered" evidence="1">
    <location>
        <begin position="299"/>
        <end position="336"/>
    </location>
</feature>
<dbReference type="HOGENOM" id="CLU_614183_0_0_1"/>